<feature type="signal peptide" evidence="1">
    <location>
        <begin position="1"/>
        <end position="21"/>
    </location>
</feature>
<dbReference type="Pfam" id="PF17680">
    <property type="entry name" value="FlgO"/>
    <property type="match status" value="1"/>
</dbReference>
<dbReference type="InterPro" id="IPR041215">
    <property type="entry name" value="FlgO_dom"/>
</dbReference>
<evidence type="ECO:0000256" key="1">
    <source>
        <dbReference type="SAM" id="SignalP"/>
    </source>
</evidence>
<keyword evidence="1" id="KW-0732">Signal</keyword>
<evidence type="ECO:0000313" key="3">
    <source>
        <dbReference type="EMBL" id="MDN3577434.1"/>
    </source>
</evidence>
<accession>A0ABT8B595</accession>
<proteinExistence type="predicted"/>
<dbReference type="RefSeq" id="WP_290332880.1">
    <property type="nucleotide sequence ID" value="NZ_JAUFPU010000009.1"/>
</dbReference>
<comment type="caution">
    <text evidence="3">The sequence shown here is derived from an EMBL/GenBank/DDBJ whole genome shotgun (WGS) entry which is preliminary data.</text>
</comment>
<feature type="chain" id="PRO_5045723164" evidence="1">
    <location>
        <begin position="22"/>
        <end position="173"/>
    </location>
</feature>
<evidence type="ECO:0000313" key="4">
    <source>
        <dbReference type="Proteomes" id="UP001180081"/>
    </source>
</evidence>
<protein>
    <submittedName>
        <fullName evidence="3">FlgO family outer membrane protein</fullName>
    </submittedName>
</protein>
<gene>
    <name evidence="3" type="ORF">QWZ03_11715</name>
</gene>
<name>A0ABT8B595_9NEIS</name>
<dbReference type="EMBL" id="JAUFPU010000009">
    <property type="protein sequence ID" value="MDN3577434.1"/>
    <property type="molecule type" value="Genomic_DNA"/>
</dbReference>
<reference evidence="3" key="2">
    <citation type="submission" date="2023-06" db="EMBL/GenBank/DDBJ databases">
        <authorList>
            <person name="Lucena T."/>
            <person name="Sun Q."/>
        </authorList>
    </citation>
    <scope>NUCLEOTIDE SEQUENCE</scope>
    <source>
        <strain evidence="3">CECT 7703</strain>
    </source>
</reference>
<keyword evidence="4" id="KW-1185">Reference proteome</keyword>
<dbReference type="PROSITE" id="PS51257">
    <property type="entry name" value="PROKAR_LIPOPROTEIN"/>
    <property type="match status" value="1"/>
</dbReference>
<dbReference type="Proteomes" id="UP001180081">
    <property type="component" value="Unassembled WGS sequence"/>
</dbReference>
<reference evidence="3" key="1">
    <citation type="journal article" date="2014" name="Int. J. Syst. Evol. Microbiol.">
        <title>Complete genome of a new Firmicutes species belonging to the dominant human colonic microbiota ('Ruminococcus bicirculans') reveals two chromosomes and a selective capacity to utilize plant glucans.</title>
        <authorList>
            <consortium name="NISC Comparative Sequencing Program"/>
            <person name="Wegmann U."/>
            <person name="Louis P."/>
            <person name="Goesmann A."/>
            <person name="Henrissat B."/>
            <person name="Duncan S.H."/>
            <person name="Flint H.J."/>
        </authorList>
    </citation>
    <scope>NUCLEOTIDE SEQUENCE</scope>
    <source>
        <strain evidence="3">CECT 7703</strain>
    </source>
</reference>
<evidence type="ECO:0000259" key="2">
    <source>
        <dbReference type="Pfam" id="PF17680"/>
    </source>
</evidence>
<sequence>MRRLYPLMLALLLASCAQYQAGSRNPLIRTSYDAADQLVQLTQPTLPKDAPLIVATFVHLDHLTEAATLGRVLSEQVATRFTQMGYPVVELKLRGSVFVREGKGELLLSREVKDISLAHNVQAVVVGTYATSPDKIFLNLKIVRPQDNRVLSAHSVAIDLNETTQALLLSEPS</sequence>
<organism evidence="3 4">
    <name type="scientific">Chitinimonas viridis</name>
    <dbReference type="NCBI Taxonomy" id="664880"/>
    <lineage>
        <taxon>Bacteria</taxon>
        <taxon>Pseudomonadati</taxon>
        <taxon>Pseudomonadota</taxon>
        <taxon>Betaproteobacteria</taxon>
        <taxon>Neisseriales</taxon>
        <taxon>Chitinibacteraceae</taxon>
        <taxon>Chitinimonas</taxon>
    </lineage>
</organism>
<feature type="domain" description="FlgO" evidence="2">
    <location>
        <begin position="32"/>
        <end position="161"/>
    </location>
</feature>